<dbReference type="Gene3D" id="1.10.150.250">
    <property type="entry name" value="Flavinator of succinate dehydrogenase"/>
    <property type="match status" value="1"/>
</dbReference>
<dbReference type="Pfam" id="PF03937">
    <property type="entry name" value="Sdh5"/>
    <property type="match status" value="1"/>
</dbReference>
<dbReference type="InterPro" id="IPR005631">
    <property type="entry name" value="SDH"/>
</dbReference>
<dbReference type="EMBL" id="BAAAEW010000033">
    <property type="protein sequence ID" value="GAA0762107.1"/>
    <property type="molecule type" value="Genomic_DNA"/>
</dbReference>
<keyword evidence="5" id="KW-1185">Reference proteome</keyword>
<dbReference type="Proteomes" id="UP001500279">
    <property type="component" value="Unassembled WGS sequence"/>
</dbReference>
<evidence type="ECO:0000313" key="4">
    <source>
        <dbReference type="EMBL" id="GAA0762107.1"/>
    </source>
</evidence>
<keyword evidence="3" id="KW-0143">Chaperone</keyword>
<name>A0ABN1KC73_9BURK</name>
<protein>
    <recommendedName>
        <fullName evidence="2">FAD assembly factor SdhE</fullName>
    </recommendedName>
</protein>
<evidence type="ECO:0000256" key="2">
    <source>
        <dbReference type="ARBA" id="ARBA00019418"/>
    </source>
</evidence>
<dbReference type="InterPro" id="IPR036714">
    <property type="entry name" value="SDH_sf"/>
</dbReference>
<accession>A0ABN1KC73</accession>
<dbReference type="RefSeq" id="WP_141285933.1">
    <property type="nucleotide sequence ID" value="NZ_BAAAEW010000033.1"/>
</dbReference>
<comment type="caution">
    <text evidence="4">The sequence shown here is derived from an EMBL/GenBank/DDBJ whole genome shotgun (WGS) entry which is preliminary data.</text>
</comment>
<dbReference type="SUPFAM" id="SSF109910">
    <property type="entry name" value="YgfY-like"/>
    <property type="match status" value="1"/>
</dbReference>
<proteinExistence type="inferred from homology"/>
<evidence type="ECO:0000256" key="3">
    <source>
        <dbReference type="ARBA" id="ARBA00023186"/>
    </source>
</evidence>
<gene>
    <name evidence="4" type="ORF">GCM10009107_46230</name>
</gene>
<sequence length="93" mass="10919">MDTADTTDLLDAGDINRLKWRCRRGLLENDLFVERFFQRHETAMTPFMLRGLQTLMDLSDNDLLDLLLKRREPEGELNCPEVRDVLARMRLPA</sequence>
<comment type="similarity">
    <text evidence="1">Belongs to the SdhE FAD assembly factor family.</text>
</comment>
<reference evidence="4 5" key="1">
    <citation type="journal article" date="2019" name="Int. J. Syst. Evol. Microbiol.">
        <title>The Global Catalogue of Microorganisms (GCM) 10K type strain sequencing project: providing services to taxonomists for standard genome sequencing and annotation.</title>
        <authorList>
            <consortium name="The Broad Institute Genomics Platform"/>
            <consortium name="The Broad Institute Genome Sequencing Center for Infectious Disease"/>
            <person name="Wu L."/>
            <person name="Ma J."/>
        </authorList>
    </citation>
    <scope>NUCLEOTIDE SEQUENCE [LARGE SCALE GENOMIC DNA]</scope>
    <source>
        <strain evidence="4 5">JCM 15503</strain>
    </source>
</reference>
<organism evidence="4 5">
    <name type="scientific">Ideonella azotifigens</name>
    <dbReference type="NCBI Taxonomy" id="513160"/>
    <lineage>
        <taxon>Bacteria</taxon>
        <taxon>Pseudomonadati</taxon>
        <taxon>Pseudomonadota</taxon>
        <taxon>Betaproteobacteria</taxon>
        <taxon>Burkholderiales</taxon>
        <taxon>Sphaerotilaceae</taxon>
        <taxon>Ideonella</taxon>
    </lineage>
</organism>
<evidence type="ECO:0000313" key="5">
    <source>
        <dbReference type="Proteomes" id="UP001500279"/>
    </source>
</evidence>
<evidence type="ECO:0000256" key="1">
    <source>
        <dbReference type="ARBA" id="ARBA00008571"/>
    </source>
</evidence>